<proteinExistence type="predicted"/>
<name>A0A6A6P3Z5_9PEZI</name>
<dbReference type="Proteomes" id="UP000799766">
    <property type="component" value="Unassembled WGS sequence"/>
</dbReference>
<dbReference type="EMBL" id="MU001677">
    <property type="protein sequence ID" value="KAF2458715.1"/>
    <property type="molecule type" value="Genomic_DNA"/>
</dbReference>
<protein>
    <submittedName>
        <fullName evidence="1">Uncharacterized protein</fullName>
    </submittedName>
</protein>
<dbReference type="AlphaFoldDB" id="A0A6A6P3Z5"/>
<gene>
    <name evidence="1" type="ORF">BDY21DRAFT_210251</name>
</gene>
<evidence type="ECO:0000313" key="1">
    <source>
        <dbReference type="EMBL" id="KAF2458715.1"/>
    </source>
</evidence>
<accession>A0A6A6P3Z5</accession>
<evidence type="ECO:0000313" key="2">
    <source>
        <dbReference type="Proteomes" id="UP000799766"/>
    </source>
</evidence>
<keyword evidence="2" id="KW-1185">Reference proteome</keyword>
<organism evidence="1 2">
    <name type="scientific">Lineolata rhizophorae</name>
    <dbReference type="NCBI Taxonomy" id="578093"/>
    <lineage>
        <taxon>Eukaryota</taxon>
        <taxon>Fungi</taxon>
        <taxon>Dikarya</taxon>
        <taxon>Ascomycota</taxon>
        <taxon>Pezizomycotina</taxon>
        <taxon>Dothideomycetes</taxon>
        <taxon>Dothideomycetes incertae sedis</taxon>
        <taxon>Lineolatales</taxon>
        <taxon>Lineolataceae</taxon>
        <taxon>Lineolata</taxon>
    </lineage>
</organism>
<sequence>MAWEHGCVGGMSRCSGRCRLTEQLGSDTAALQEKLQIAHSPMASFGRRLRTHSLGVNGGQSAISASKQPGAGAILTRREQGLSTTLAHVPHCGGIGPASGLRPAVAPKTTITLIQIPSLRSAPCTHSAASACRLRGAGQGALYAAVTIEPKFHAWTEADQLVT</sequence>
<reference evidence="1" key="1">
    <citation type="journal article" date="2020" name="Stud. Mycol.">
        <title>101 Dothideomycetes genomes: a test case for predicting lifestyles and emergence of pathogens.</title>
        <authorList>
            <person name="Haridas S."/>
            <person name="Albert R."/>
            <person name="Binder M."/>
            <person name="Bloem J."/>
            <person name="Labutti K."/>
            <person name="Salamov A."/>
            <person name="Andreopoulos B."/>
            <person name="Baker S."/>
            <person name="Barry K."/>
            <person name="Bills G."/>
            <person name="Bluhm B."/>
            <person name="Cannon C."/>
            <person name="Castanera R."/>
            <person name="Culley D."/>
            <person name="Daum C."/>
            <person name="Ezra D."/>
            <person name="Gonzalez J."/>
            <person name="Henrissat B."/>
            <person name="Kuo A."/>
            <person name="Liang C."/>
            <person name="Lipzen A."/>
            <person name="Lutzoni F."/>
            <person name="Magnuson J."/>
            <person name="Mondo S."/>
            <person name="Nolan M."/>
            <person name="Ohm R."/>
            <person name="Pangilinan J."/>
            <person name="Park H.-J."/>
            <person name="Ramirez L."/>
            <person name="Alfaro M."/>
            <person name="Sun H."/>
            <person name="Tritt A."/>
            <person name="Yoshinaga Y."/>
            <person name="Zwiers L.-H."/>
            <person name="Turgeon B."/>
            <person name="Goodwin S."/>
            <person name="Spatafora J."/>
            <person name="Crous P."/>
            <person name="Grigoriev I."/>
        </authorList>
    </citation>
    <scope>NUCLEOTIDE SEQUENCE</scope>
    <source>
        <strain evidence="1">ATCC 16933</strain>
    </source>
</reference>